<name>A0A183PBL8_9TREM</name>
<evidence type="ECO:0000313" key="2">
    <source>
        <dbReference type="Proteomes" id="UP000269396"/>
    </source>
</evidence>
<accession>A0A183PBL8</accession>
<dbReference type="EMBL" id="UZAL01031766">
    <property type="protein sequence ID" value="VDP59155.1"/>
    <property type="molecule type" value="Genomic_DNA"/>
</dbReference>
<proteinExistence type="predicted"/>
<sequence>MVVAGSQQKTLNLGFVLLGTHQYGVHVMVRELILPEGFDPMLPSITVRDVTTKLSHDLIPRDSNLRPIDLSREILTFTPLCQLASSPRN</sequence>
<organism evidence="1 2">
    <name type="scientific">Schistosoma mattheei</name>
    <dbReference type="NCBI Taxonomy" id="31246"/>
    <lineage>
        <taxon>Eukaryota</taxon>
        <taxon>Metazoa</taxon>
        <taxon>Spiralia</taxon>
        <taxon>Lophotrochozoa</taxon>
        <taxon>Platyhelminthes</taxon>
        <taxon>Trematoda</taxon>
        <taxon>Digenea</taxon>
        <taxon>Strigeidida</taxon>
        <taxon>Schistosomatoidea</taxon>
        <taxon>Schistosomatidae</taxon>
        <taxon>Schistosoma</taxon>
    </lineage>
</organism>
<dbReference type="Proteomes" id="UP000269396">
    <property type="component" value="Unassembled WGS sequence"/>
</dbReference>
<evidence type="ECO:0000313" key="1">
    <source>
        <dbReference type="EMBL" id="VDP59155.1"/>
    </source>
</evidence>
<protein>
    <submittedName>
        <fullName evidence="1">Uncharacterized protein</fullName>
    </submittedName>
</protein>
<keyword evidence="2" id="KW-1185">Reference proteome</keyword>
<dbReference type="AlphaFoldDB" id="A0A183PBL8"/>
<gene>
    <name evidence="1" type="ORF">SMTD_LOCUS11755</name>
</gene>
<reference evidence="1 2" key="1">
    <citation type="submission" date="2018-11" db="EMBL/GenBank/DDBJ databases">
        <authorList>
            <consortium name="Pathogen Informatics"/>
        </authorList>
    </citation>
    <scope>NUCLEOTIDE SEQUENCE [LARGE SCALE GENOMIC DNA]</scope>
    <source>
        <strain>Denwood</strain>
        <strain evidence="2">Zambia</strain>
    </source>
</reference>